<reference evidence="3 4" key="1">
    <citation type="journal article" date="2016" name="Nat. Commun.">
        <title>Thousands of microbial genomes shed light on interconnected biogeochemical processes in an aquifer system.</title>
        <authorList>
            <person name="Anantharaman K."/>
            <person name="Brown C.T."/>
            <person name="Hug L.A."/>
            <person name="Sharon I."/>
            <person name="Castelle C.J."/>
            <person name="Probst A.J."/>
            <person name="Thomas B.C."/>
            <person name="Singh A."/>
            <person name="Wilkins M.J."/>
            <person name="Karaoz U."/>
            <person name="Brodie E.L."/>
            <person name="Williams K.H."/>
            <person name="Hubbard S.S."/>
            <person name="Banfield J.F."/>
        </authorList>
    </citation>
    <scope>NUCLEOTIDE SEQUENCE [LARGE SCALE GENOMIC DNA]</scope>
</reference>
<keyword evidence="2" id="KW-0732">Signal</keyword>
<proteinExistence type="predicted"/>
<evidence type="ECO:0000313" key="3">
    <source>
        <dbReference type="EMBL" id="OGC93134.1"/>
    </source>
</evidence>
<keyword evidence="1" id="KW-0812">Transmembrane</keyword>
<dbReference type="Proteomes" id="UP000178176">
    <property type="component" value="Unassembled WGS sequence"/>
</dbReference>
<dbReference type="Pfam" id="PF18895">
    <property type="entry name" value="T4SS_pilin"/>
    <property type="match status" value="1"/>
</dbReference>
<evidence type="ECO:0000256" key="2">
    <source>
        <dbReference type="SAM" id="SignalP"/>
    </source>
</evidence>
<dbReference type="EMBL" id="MEXH01000002">
    <property type="protein sequence ID" value="OGC93134.1"/>
    <property type="molecule type" value="Genomic_DNA"/>
</dbReference>
<protein>
    <submittedName>
        <fullName evidence="3">Uncharacterized protein</fullName>
    </submittedName>
</protein>
<accession>A0A1F4YGY0</accession>
<gene>
    <name evidence="3" type="ORF">A2876_01140</name>
</gene>
<sequence>MSRFQKTFLLLLFYSSTLPLSVHAQDPAPLSALEGVFSQVISVILGLAGIAAVVMLVVGGYHYLMAGGDKEGAARARNTITYALFGLILSVSAWAILNLFASFLGITGIGTFNICWGSGC</sequence>
<evidence type="ECO:0000256" key="1">
    <source>
        <dbReference type="SAM" id="Phobius"/>
    </source>
</evidence>
<feature type="transmembrane region" description="Helical" evidence="1">
    <location>
        <begin position="40"/>
        <end position="61"/>
    </location>
</feature>
<feature type="transmembrane region" description="Helical" evidence="1">
    <location>
        <begin position="82"/>
        <end position="106"/>
    </location>
</feature>
<organism evidence="3 4">
    <name type="scientific">Candidatus Amesbacteria bacterium RIFCSPHIGHO2_01_FULL_48_32b</name>
    <dbReference type="NCBI Taxonomy" id="1797253"/>
    <lineage>
        <taxon>Bacteria</taxon>
        <taxon>Candidatus Amesiibacteriota</taxon>
    </lineage>
</organism>
<feature type="chain" id="PRO_5009515774" evidence="2">
    <location>
        <begin position="25"/>
        <end position="120"/>
    </location>
</feature>
<keyword evidence="1" id="KW-0472">Membrane</keyword>
<dbReference type="InterPro" id="IPR043993">
    <property type="entry name" value="T4SS_pilin"/>
</dbReference>
<keyword evidence="1" id="KW-1133">Transmembrane helix</keyword>
<comment type="caution">
    <text evidence="3">The sequence shown here is derived from an EMBL/GenBank/DDBJ whole genome shotgun (WGS) entry which is preliminary data.</text>
</comment>
<dbReference type="AlphaFoldDB" id="A0A1F4YGY0"/>
<name>A0A1F4YGY0_9BACT</name>
<feature type="signal peptide" evidence="2">
    <location>
        <begin position="1"/>
        <end position="24"/>
    </location>
</feature>
<evidence type="ECO:0000313" key="4">
    <source>
        <dbReference type="Proteomes" id="UP000178176"/>
    </source>
</evidence>